<evidence type="ECO:0000313" key="9">
    <source>
        <dbReference type="EMBL" id="KID50265.1"/>
    </source>
</evidence>
<dbReference type="InterPro" id="IPR003721">
    <property type="entry name" value="Pantoate_ligase"/>
</dbReference>
<keyword evidence="8" id="KW-0963">Cytoplasm</keyword>
<dbReference type="EMBL" id="AUZI01000007">
    <property type="protein sequence ID" value="KID50265.1"/>
    <property type="molecule type" value="Genomic_DNA"/>
</dbReference>
<evidence type="ECO:0000256" key="3">
    <source>
        <dbReference type="ARBA" id="ARBA00022598"/>
    </source>
</evidence>
<evidence type="ECO:0000256" key="2">
    <source>
        <dbReference type="ARBA" id="ARBA00009256"/>
    </source>
</evidence>
<keyword evidence="3 8" id="KW-0436">Ligase</keyword>
<dbReference type="GO" id="GO:0005524">
    <property type="term" value="F:ATP binding"/>
    <property type="evidence" value="ECO:0007669"/>
    <property type="project" value="UniProtKB-KW"/>
</dbReference>
<dbReference type="PANTHER" id="PTHR21299">
    <property type="entry name" value="CYTIDYLATE KINASE/PANTOATE-BETA-ALANINE LIGASE"/>
    <property type="match status" value="1"/>
</dbReference>
<feature type="binding site" evidence="8">
    <location>
        <position position="175"/>
    </location>
    <ligand>
        <name>ATP</name>
        <dbReference type="ChEBI" id="CHEBI:30616"/>
    </ligand>
</feature>
<evidence type="ECO:0000256" key="1">
    <source>
        <dbReference type="ARBA" id="ARBA00004990"/>
    </source>
</evidence>
<dbReference type="PANTHER" id="PTHR21299:SF1">
    <property type="entry name" value="PANTOATE--BETA-ALANINE LIGASE"/>
    <property type="match status" value="1"/>
</dbReference>
<sequence>MKVVKTISEVRESISAQKKMGKSIGLVPSMGFLHEGHGSLMDAARKESDFVVVSIFVNPTQFGENEDYSVYPRDLEKDTLFCEAHGVDLIFAPEVEEMYSNPKISVKVVEISEILCGKTRPIHFAGVCTVVSKLFNIVTPDYAYFGQKDAQQFYILQKMVKDLNFGVQLRRCPIVREKDGLAKSSRNVYLSLEERIHALSLSKAIFAAQEKVKVGMTTAPILAEMKEIIRSTPNTKIDYIEAVDLDTLKETTIIGKNTLFAMAVYVGKTRLIDNFILEEA</sequence>
<evidence type="ECO:0000313" key="10">
    <source>
        <dbReference type="Proteomes" id="UP000031184"/>
    </source>
</evidence>
<dbReference type="HAMAP" id="MF_00158">
    <property type="entry name" value="PanC"/>
    <property type="match status" value="1"/>
</dbReference>
<accession>A0A017H4J7</accession>
<dbReference type="InterPro" id="IPR014729">
    <property type="entry name" value="Rossmann-like_a/b/a_fold"/>
</dbReference>
<comment type="caution">
    <text evidence="9">The sequence shown here is derived from an EMBL/GenBank/DDBJ whole genome shotgun (WGS) entry which is preliminary data.</text>
</comment>
<comment type="function">
    <text evidence="8">Catalyzes the condensation of pantoate with beta-alanine in an ATP-dependent reaction via a pantoyl-adenylate intermediate.</text>
</comment>
<dbReference type="Gene3D" id="3.30.1300.10">
    <property type="entry name" value="Pantoate-beta-alanine ligase, C-terminal domain"/>
    <property type="match status" value="1"/>
</dbReference>
<dbReference type="NCBIfam" id="TIGR00018">
    <property type="entry name" value="panC"/>
    <property type="match status" value="1"/>
</dbReference>
<dbReference type="Proteomes" id="UP000031184">
    <property type="component" value="Unassembled WGS sequence"/>
</dbReference>
<dbReference type="AlphaFoldDB" id="A0A017H4J7"/>
<protein>
    <recommendedName>
        <fullName evidence="8">Pantothenate synthetase</fullName>
        <shortName evidence="8">PS</shortName>
        <ecNumber evidence="8">6.3.2.1</ecNumber>
    </recommendedName>
    <alternativeName>
        <fullName evidence="8">Pantoate--beta-alanine ligase</fullName>
    </alternativeName>
    <alternativeName>
        <fullName evidence="8">Pantoate-activating enzyme</fullName>
    </alternativeName>
</protein>
<feature type="binding site" evidence="8">
    <location>
        <begin position="30"/>
        <end position="37"/>
    </location>
    <ligand>
        <name>ATP</name>
        <dbReference type="ChEBI" id="CHEBI:30616"/>
    </ligand>
</feature>
<comment type="subcellular location">
    <subcellularLocation>
        <location evidence="8">Cytoplasm</location>
    </subcellularLocation>
</comment>
<keyword evidence="5 8" id="KW-0547">Nucleotide-binding</keyword>
<evidence type="ECO:0000256" key="4">
    <source>
        <dbReference type="ARBA" id="ARBA00022655"/>
    </source>
</evidence>
<dbReference type="OrthoDB" id="9773087at2"/>
<reference evidence="9 10" key="1">
    <citation type="submission" date="2013-08" db="EMBL/GenBank/DDBJ databases">
        <title>An opportunistic ruminal bacterium that causes liver abscesses in cattle.</title>
        <authorList>
            <person name="Benahmed F.H."/>
            <person name="Rasmussen M."/>
            <person name="Harbottle H."/>
            <person name="Soppet D."/>
            <person name="Nagaraja T.G."/>
            <person name="Davidson M."/>
        </authorList>
    </citation>
    <scope>NUCLEOTIDE SEQUENCE [LARGE SCALE GENOMIC DNA]</scope>
    <source>
        <strain evidence="9 10">B35</strain>
    </source>
</reference>
<dbReference type="FunFam" id="3.40.50.620:FF:000013">
    <property type="entry name" value="Pantothenate synthetase"/>
    <property type="match status" value="1"/>
</dbReference>
<organism evidence="9 10">
    <name type="scientific">Fusobacterium necrophorum subsp. funduliforme B35</name>
    <dbReference type="NCBI Taxonomy" id="1226633"/>
    <lineage>
        <taxon>Bacteria</taxon>
        <taxon>Fusobacteriati</taxon>
        <taxon>Fusobacteriota</taxon>
        <taxon>Fusobacteriia</taxon>
        <taxon>Fusobacteriales</taxon>
        <taxon>Fusobacteriaceae</taxon>
        <taxon>Fusobacterium</taxon>
    </lineage>
</organism>
<dbReference type="PATRIC" id="fig|1226633.4.peg.211"/>
<feature type="active site" description="Proton donor" evidence="8">
    <location>
        <position position="37"/>
    </location>
</feature>
<dbReference type="GO" id="GO:0005829">
    <property type="term" value="C:cytosol"/>
    <property type="evidence" value="ECO:0007669"/>
    <property type="project" value="TreeGrafter"/>
</dbReference>
<keyword evidence="4 8" id="KW-0566">Pantothenate biosynthesis</keyword>
<feature type="binding site" evidence="8">
    <location>
        <begin position="146"/>
        <end position="149"/>
    </location>
    <ligand>
        <name>ATP</name>
        <dbReference type="ChEBI" id="CHEBI:30616"/>
    </ligand>
</feature>
<dbReference type="GO" id="GO:0015940">
    <property type="term" value="P:pantothenate biosynthetic process"/>
    <property type="evidence" value="ECO:0007669"/>
    <property type="project" value="UniProtKB-UniRule"/>
</dbReference>
<name>A0A017H4J7_9FUSO</name>
<comment type="catalytic activity">
    <reaction evidence="7 8">
        <text>(R)-pantoate + beta-alanine + ATP = (R)-pantothenate + AMP + diphosphate + H(+)</text>
        <dbReference type="Rhea" id="RHEA:10912"/>
        <dbReference type="ChEBI" id="CHEBI:15378"/>
        <dbReference type="ChEBI" id="CHEBI:15980"/>
        <dbReference type="ChEBI" id="CHEBI:29032"/>
        <dbReference type="ChEBI" id="CHEBI:30616"/>
        <dbReference type="ChEBI" id="CHEBI:33019"/>
        <dbReference type="ChEBI" id="CHEBI:57966"/>
        <dbReference type="ChEBI" id="CHEBI:456215"/>
        <dbReference type="EC" id="6.3.2.1"/>
    </reaction>
</comment>
<dbReference type="RefSeq" id="WP_039121004.1">
    <property type="nucleotide sequence ID" value="NZ_AOJP01000009.1"/>
</dbReference>
<proteinExistence type="inferred from homology"/>
<evidence type="ECO:0000256" key="8">
    <source>
        <dbReference type="HAMAP-Rule" id="MF_00158"/>
    </source>
</evidence>
<dbReference type="SUPFAM" id="SSF52374">
    <property type="entry name" value="Nucleotidylyl transferase"/>
    <property type="match status" value="1"/>
</dbReference>
<dbReference type="Gene3D" id="3.40.50.620">
    <property type="entry name" value="HUPs"/>
    <property type="match status" value="1"/>
</dbReference>
<evidence type="ECO:0000256" key="6">
    <source>
        <dbReference type="ARBA" id="ARBA00022840"/>
    </source>
</evidence>
<dbReference type="Pfam" id="PF02569">
    <property type="entry name" value="Pantoate_ligase"/>
    <property type="match status" value="1"/>
</dbReference>
<comment type="similarity">
    <text evidence="2 8">Belongs to the pantothenate synthetase family.</text>
</comment>
<feature type="binding site" evidence="8">
    <location>
        <position position="61"/>
    </location>
    <ligand>
        <name>(R)-pantoate</name>
        <dbReference type="ChEBI" id="CHEBI:15980"/>
    </ligand>
</feature>
<dbReference type="CDD" id="cd00560">
    <property type="entry name" value="PanC"/>
    <property type="match status" value="1"/>
</dbReference>
<comment type="subunit">
    <text evidence="8">Homodimer.</text>
</comment>
<feature type="binding site" evidence="8">
    <location>
        <begin position="183"/>
        <end position="186"/>
    </location>
    <ligand>
        <name>ATP</name>
        <dbReference type="ChEBI" id="CHEBI:30616"/>
    </ligand>
</feature>
<comment type="miscellaneous">
    <text evidence="8">The reaction proceeds by a bi uni uni bi ping pong mechanism.</text>
</comment>
<dbReference type="GO" id="GO:0004592">
    <property type="term" value="F:pantoate-beta-alanine ligase activity"/>
    <property type="evidence" value="ECO:0007669"/>
    <property type="project" value="UniProtKB-UniRule"/>
</dbReference>
<comment type="pathway">
    <text evidence="1 8">Cofactor biosynthesis; (R)-pantothenate biosynthesis; (R)-pantothenate from (R)-pantoate and beta-alanine: step 1/1.</text>
</comment>
<gene>
    <name evidence="8" type="primary">panC</name>
    <name evidence="9" type="ORF">C095_01065</name>
</gene>
<dbReference type="EC" id="6.3.2.1" evidence="8"/>
<dbReference type="InterPro" id="IPR042176">
    <property type="entry name" value="Pantoate_ligase_C"/>
</dbReference>
<feature type="binding site" evidence="8">
    <location>
        <position position="61"/>
    </location>
    <ligand>
        <name>beta-alanine</name>
        <dbReference type="ChEBI" id="CHEBI:57966"/>
    </ligand>
</feature>
<keyword evidence="6 8" id="KW-0067">ATP-binding</keyword>
<feature type="binding site" evidence="8">
    <location>
        <position position="152"/>
    </location>
    <ligand>
        <name>(R)-pantoate</name>
        <dbReference type="ChEBI" id="CHEBI:15980"/>
    </ligand>
</feature>
<evidence type="ECO:0000256" key="7">
    <source>
        <dbReference type="ARBA" id="ARBA00048258"/>
    </source>
</evidence>
<evidence type="ECO:0000256" key="5">
    <source>
        <dbReference type="ARBA" id="ARBA00022741"/>
    </source>
</evidence>
<dbReference type="UniPathway" id="UPA00028">
    <property type="reaction ID" value="UER00005"/>
</dbReference>